<sequence>MAQVSITYCLSAMCSQHDVKELKRTLDEFPGVKSVAVNEEEAKLSIDYDDTGVSQKQLEKRLEECGYTFHEASKHSF</sequence>
<comment type="caution">
    <text evidence="2">The sequence shown here is derived from an EMBL/GenBank/DDBJ whole genome shotgun (WGS) entry which is preliminary data.</text>
</comment>
<organism evidence="2 3">
    <name type="scientific">Copranaerobaculum intestinale</name>
    <dbReference type="NCBI Taxonomy" id="2692629"/>
    <lineage>
        <taxon>Bacteria</taxon>
        <taxon>Bacillati</taxon>
        <taxon>Bacillota</taxon>
        <taxon>Erysipelotrichia</taxon>
        <taxon>Erysipelotrichales</taxon>
        <taxon>Erysipelotrichaceae</taxon>
        <taxon>Copranaerobaculum</taxon>
    </lineage>
</organism>
<dbReference type="InterPro" id="IPR006121">
    <property type="entry name" value="HMA_dom"/>
</dbReference>
<gene>
    <name evidence="2" type="ORF">GSF08_02545</name>
</gene>
<dbReference type="RefSeq" id="WP_160624305.1">
    <property type="nucleotide sequence ID" value="NZ_WUUQ01000001.1"/>
</dbReference>
<accession>A0A6N8U3Q4</accession>
<evidence type="ECO:0000313" key="3">
    <source>
        <dbReference type="Proteomes" id="UP000434036"/>
    </source>
</evidence>
<protein>
    <submittedName>
        <fullName evidence="2">Heavy metal-associated domain protein</fullName>
    </submittedName>
</protein>
<dbReference type="Pfam" id="PF00403">
    <property type="entry name" value="HMA"/>
    <property type="match status" value="1"/>
</dbReference>
<reference evidence="2 3" key="1">
    <citation type="submission" date="2019-12" db="EMBL/GenBank/DDBJ databases">
        <authorList>
            <person name="Yang R."/>
        </authorList>
    </citation>
    <scope>NUCLEOTIDE SEQUENCE [LARGE SCALE GENOMIC DNA]</scope>
    <source>
        <strain evidence="2 3">DONG20-135</strain>
    </source>
</reference>
<evidence type="ECO:0000313" key="2">
    <source>
        <dbReference type="EMBL" id="MXQ72826.1"/>
    </source>
</evidence>
<dbReference type="Gene3D" id="3.30.70.100">
    <property type="match status" value="1"/>
</dbReference>
<dbReference type="GO" id="GO:0046872">
    <property type="term" value="F:metal ion binding"/>
    <property type="evidence" value="ECO:0007669"/>
    <property type="project" value="InterPro"/>
</dbReference>
<name>A0A6N8U3Q4_9FIRM</name>
<dbReference type="Proteomes" id="UP000434036">
    <property type="component" value="Unassembled WGS sequence"/>
</dbReference>
<feature type="domain" description="HMA" evidence="1">
    <location>
        <begin position="4"/>
        <end position="70"/>
    </location>
</feature>
<dbReference type="PROSITE" id="PS50846">
    <property type="entry name" value="HMA_2"/>
    <property type="match status" value="1"/>
</dbReference>
<dbReference type="EMBL" id="WUUQ01000001">
    <property type="protein sequence ID" value="MXQ72826.1"/>
    <property type="molecule type" value="Genomic_DNA"/>
</dbReference>
<evidence type="ECO:0000259" key="1">
    <source>
        <dbReference type="PROSITE" id="PS50846"/>
    </source>
</evidence>
<keyword evidence="3" id="KW-1185">Reference proteome</keyword>
<dbReference type="InterPro" id="IPR036163">
    <property type="entry name" value="HMA_dom_sf"/>
</dbReference>
<reference evidence="2 3" key="2">
    <citation type="submission" date="2020-01" db="EMBL/GenBank/DDBJ databases">
        <title>Clostridiaceae sp. nov. isolated from the gut of human by culturomics.</title>
        <authorList>
            <person name="Chang Y."/>
        </authorList>
    </citation>
    <scope>NUCLEOTIDE SEQUENCE [LARGE SCALE GENOMIC DNA]</scope>
    <source>
        <strain evidence="2 3">DONG20-135</strain>
    </source>
</reference>
<dbReference type="AlphaFoldDB" id="A0A6N8U3Q4"/>
<dbReference type="SUPFAM" id="SSF55008">
    <property type="entry name" value="HMA, heavy metal-associated domain"/>
    <property type="match status" value="1"/>
</dbReference>
<proteinExistence type="predicted"/>